<dbReference type="PANTHER" id="PTHR30055:SF234">
    <property type="entry name" value="HTH-TYPE TRANSCRIPTIONAL REGULATOR BETI"/>
    <property type="match status" value="1"/>
</dbReference>
<feature type="domain" description="HTH tetR-type" evidence="5">
    <location>
        <begin position="1"/>
        <end position="58"/>
    </location>
</feature>
<keyword evidence="7" id="KW-1185">Reference proteome</keyword>
<dbReference type="Pfam" id="PF00440">
    <property type="entry name" value="TetR_N"/>
    <property type="match status" value="1"/>
</dbReference>
<dbReference type="InterPro" id="IPR009057">
    <property type="entry name" value="Homeodomain-like_sf"/>
</dbReference>
<dbReference type="EMBL" id="AP025637">
    <property type="protein sequence ID" value="BDG73823.1"/>
    <property type="molecule type" value="Genomic_DNA"/>
</dbReference>
<dbReference type="SUPFAM" id="SSF46689">
    <property type="entry name" value="Homeodomain-like"/>
    <property type="match status" value="1"/>
</dbReference>
<organism evidence="6 7">
    <name type="scientific">Roseomonas fluvialis</name>
    <dbReference type="NCBI Taxonomy" id="1750527"/>
    <lineage>
        <taxon>Bacteria</taxon>
        <taxon>Pseudomonadati</taxon>
        <taxon>Pseudomonadota</taxon>
        <taxon>Alphaproteobacteria</taxon>
        <taxon>Acetobacterales</taxon>
        <taxon>Roseomonadaceae</taxon>
        <taxon>Roseomonas</taxon>
    </lineage>
</organism>
<keyword evidence="1" id="KW-0805">Transcription regulation</keyword>
<accession>A0ABN6P8X0</accession>
<dbReference type="PANTHER" id="PTHR30055">
    <property type="entry name" value="HTH-TYPE TRANSCRIPTIONAL REGULATOR RUTR"/>
    <property type="match status" value="1"/>
</dbReference>
<feature type="DNA-binding region" description="H-T-H motif" evidence="4">
    <location>
        <begin position="21"/>
        <end position="40"/>
    </location>
</feature>
<dbReference type="InterPro" id="IPR036271">
    <property type="entry name" value="Tet_transcr_reg_TetR-rel_C_sf"/>
</dbReference>
<dbReference type="InterPro" id="IPR001647">
    <property type="entry name" value="HTH_TetR"/>
</dbReference>
<dbReference type="PROSITE" id="PS50977">
    <property type="entry name" value="HTH_TETR_2"/>
    <property type="match status" value="1"/>
</dbReference>
<protein>
    <recommendedName>
        <fullName evidence="5">HTH tetR-type domain-containing protein</fullName>
    </recommendedName>
</protein>
<dbReference type="Gene3D" id="1.10.357.10">
    <property type="entry name" value="Tetracycline Repressor, domain 2"/>
    <property type="match status" value="1"/>
</dbReference>
<evidence type="ECO:0000313" key="6">
    <source>
        <dbReference type="EMBL" id="BDG73823.1"/>
    </source>
</evidence>
<dbReference type="Proteomes" id="UP000831327">
    <property type="component" value="Chromosome"/>
</dbReference>
<dbReference type="PRINTS" id="PR00455">
    <property type="entry name" value="HTHTETR"/>
</dbReference>
<name>A0ABN6P8X0_9PROT</name>
<evidence type="ECO:0000259" key="5">
    <source>
        <dbReference type="PROSITE" id="PS50977"/>
    </source>
</evidence>
<sequence>MARLVEAAEKLIRERGYEATSSTDIAAEAGVAPSLINAHFLGKAGLLYAVLRNFNDQQLAATRVAAACPGTPTERLAGILHTWAQCDLAEPRMYAAIIGLSWSWPPETEREYAADLAIFWDVVMAVVNEGIARGEFRRISRRDATDIISSIHQWGMRPGIFEGADPAACAERVIGQVMLAIAAPGRLPD</sequence>
<keyword evidence="3" id="KW-0804">Transcription</keyword>
<keyword evidence="2 4" id="KW-0238">DNA-binding</keyword>
<evidence type="ECO:0000256" key="2">
    <source>
        <dbReference type="ARBA" id="ARBA00023125"/>
    </source>
</evidence>
<dbReference type="SUPFAM" id="SSF48498">
    <property type="entry name" value="Tetracyclin repressor-like, C-terminal domain"/>
    <property type="match status" value="1"/>
</dbReference>
<evidence type="ECO:0000256" key="4">
    <source>
        <dbReference type="PROSITE-ProRule" id="PRU00335"/>
    </source>
</evidence>
<evidence type="ECO:0000313" key="7">
    <source>
        <dbReference type="Proteomes" id="UP000831327"/>
    </source>
</evidence>
<evidence type="ECO:0000256" key="3">
    <source>
        <dbReference type="ARBA" id="ARBA00023163"/>
    </source>
</evidence>
<proteinExistence type="predicted"/>
<evidence type="ECO:0000256" key="1">
    <source>
        <dbReference type="ARBA" id="ARBA00023015"/>
    </source>
</evidence>
<dbReference type="InterPro" id="IPR050109">
    <property type="entry name" value="HTH-type_TetR-like_transc_reg"/>
</dbReference>
<reference evidence="6 7" key="1">
    <citation type="journal article" date="2016" name="Microbes Environ.">
        <title>Phylogenetically diverse aerobic anoxygenic phototrophic bacteria isolated from epilithic biofilms in Tama river, Japan.</title>
        <authorList>
            <person name="Hirose S."/>
            <person name="Matsuura K."/>
            <person name="Haruta S."/>
        </authorList>
    </citation>
    <scope>NUCLEOTIDE SEQUENCE [LARGE SCALE GENOMIC DNA]</scope>
    <source>
        <strain evidence="6 7">S08</strain>
    </source>
</reference>
<dbReference type="Gene3D" id="1.10.10.60">
    <property type="entry name" value="Homeodomain-like"/>
    <property type="match status" value="1"/>
</dbReference>
<gene>
    <name evidence="6" type="ORF">Rmf_37520</name>
</gene>